<protein>
    <submittedName>
        <fullName evidence="3">Uncharacterized protein</fullName>
    </submittedName>
</protein>
<evidence type="ECO:0000313" key="3">
    <source>
        <dbReference type="EMBL" id="SCZ73999.1"/>
    </source>
</evidence>
<dbReference type="EMBL" id="FMWG01000021">
    <property type="protein sequence ID" value="SCZ73999.1"/>
    <property type="molecule type" value="Genomic_DNA"/>
</dbReference>
<feature type="region of interest" description="Disordered" evidence="1">
    <location>
        <begin position="91"/>
        <end position="153"/>
    </location>
</feature>
<feature type="compositionally biased region" description="Low complexity" evidence="1">
    <location>
        <begin position="95"/>
        <end position="106"/>
    </location>
</feature>
<gene>
    <name evidence="3" type="ORF">SAMN04488118_1216</name>
</gene>
<dbReference type="AlphaFoldDB" id="A0A1G5RL77"/>
<dbReference type="Proteomes" id="UP000198767">
    <property type="component" value="Unassembled WGS sequence"/>
</dbReference>
<keyword evidence="2" id="KW-0812">Transmembrane</keyword>
<name>A0A1G5RL77_9RHOB</name>
<feature type="transmembrane region" description="Helical" evidence="2">
    <location>
        <begin position="6"/>
        <end position="24"/>
    </location>
</feature>
<sequence length="153" mass="16313">MDLIADILLAAGALGAGFYCFVLSRRLKRFNDLEKGVGGAVAVLSSQVDDLNKSLHHAQSISNGSSKALEQLTGRAESVAQRLELMMASMHDLPETTAAPAPTAQAAEEHDALAEAYEADSQEQPVAEAEPEEEAKPAGLMFVRHNRSQNQVA</sequence>
<evidence type="ECO:0000256" key="1">
    <source>
        <dbReference type="SAM" id="MobiDB-lite"/>
    </source>
</evidence>
<keyword evidence="4" id="KW-1185">Reference proteome</keyword>
<keyword evidence="2" id="KW-0472">Membrane</keyword>
<evidence type="ECO:0000256" key="2">
    <source>
        <dbReference type="SAM" id="Phobius"/>
    </source>
</evidence>
<organism evidence="3 4">
    <name type="scientific">Epibacterium ulvae</name>
    <dbReference type="NCBI Taxonomy" id="1156985"/>
    <lineage>
        <taxon>Bacteria</taxon>
        <taxon>Pseudomonadati</taxon>
        <taxon>Pseudomonadota</taxon>
        <taxon>Alphaproteobacteria</taxon>
        <taxon>Rhodobacterales</taxon>
        <taxon>Roseobacteraceae</taxon>
        <taxon>Epibacterium</taxon>
    </lineage>
</organism>
<evidence type="ECO:0000313" key="4">
    <source>
        <dbReference type="Proteomes" id="UP000198767"/>
    </source>
</evidence>
<accession>A0A1G5RL77</accession>
<reference evidence="3 4" key="1">
    <citation type="submission" date="2016-10" db="EMBL/GenBank/DDBJ databases">
        <authorList>
            <person name="de Groot N.N."/>
        </authorList>
    </citation>
    <scope>NUCLEOTIDE SEQUENCE [LARGE SCALE GENOMIC DNA]</scope>
    <source>
        <strain evidence="3 4">U95</strain>
    </source>
</reference>
<dbReference type="OrthoDB" id="7630018at2"/>
<dbReference type="RefSeq" id="WP_090221256.1">
    <property type="nucleotide sequence ID" value="NZ_CANMPF010000025.1"/>
</dbReference>
<proteinExistence type="predicted"/>
<keyword evidence="2" id="KW-1133">Transmembrane helix</keyword>
<dbReference type="STRING" id="1156985.SAMN04488118_1216"/>